<organism evidence="1 2">
    <name type="scientific">Chaetoceros tenuissimus</name>
    <dbReference type="NCBI Taxonomy" id="426638"/>
    <lineage>
        <taxon>Eukaryota</taxon>
        <taxon>Sar</taxon>
        <taxon>Stramenopiles</taxon>
        <taxon>Ochrophyta</taxon>
        <taxon>Bacillariophyta</taxon>
        <taxon>Coscinodiscophyceae</taxon>
        <taxon>Chaetocerotophycidae</taxon>
        <taxon>Chaetocerotales</taxon>
        <taxon>Chaetocerotaceae</taxon>
        <taxon>Chaetoceros</taxon>
    </lineage>
</organism>
<keyword evidence="2" id="KW-1185">Reference proteome</keyword>
<reference evidence="1 2" key="1">
    <citation type="journal article" date="2021" name="Sci. Rep.">
        <title>The genome of the diatom Chaetoceros tenuissimus carries an ancient integrated fragment of an extant virus.</title>
        <authorList>
            <person name="Hongo Y."/>
            <person name="Kimura K."/>
            <person name="Takaki Y."/>
            <person name="Yoshida Y."/>
            <person name="Baba S."/>
            <person name="Kobayashi G."/>
            <person name="Nagasaki K."/>
            <person name="Hano T."/>
            <person name="Tomaru Y."/>
        </authorList>
    </citation>
    <scope>NUCLEOTIDE SEQUENCE [LARGE SCALE GENOMIC DNA]</scope>
    <source>
        <strain evidence="1 2">NIES-3715</strain>
    </source>
</reference>
<dbReference type="AlphaFoldDB" id="A0AAD3CJT0"/>
<evidence type="ECO:0000313" key="1">
    <source>
        <dbReference type="EMBL" id="GFH46903.1"/>
    </source>
</evidence>
<name>A0AAD3CJT0_9STRA</name>
<gene>
    <name evidence="1" type="ORF">CTEN210_03377</name>
</gene>
<dbReference type="Proteomes" id="UP001054902">
    <property type="component" value="Unassembled WGS sequence"/>
</dbReference>
<sequence>MKVFEFTQTSLAPVVLYQARGHAAFVPIPKITGKKTTVFAKEILNDMDMMCISNAANLCSQLDQCNGEEREAFMNRFEQQSDILATQLATVQTHLQHLKRGDHSDLFNEDDITELKGKILTFLDESSPGNFERSIEYLKGMEVEKLQEDIDGQIFQTEHDVISKAHDEFNPFF</sequence>
<protein>
    <submittedName>
        <fullName evidence="1">Uncharacterized protein</fullName>
    </submittedName>
</protein>
<comment type="caution">
    <text evidence="1">The sequence shown here is derived from an EMBL/GenBank/DDBJ whole genome shotgun (WGS) entry which is preliminary data.</text>
</comment>
<dbReference type="EMBL" id="BLLK01000022">
    <property type="protein sequence ID" value="GFH46903.1"/>
    <property type="molecule type" value="Genomic_DNA"/>
</dbReference>
<accession>A0AAD3CJT0</accession>
<proteinExistence type="predicted"/>
<evidence type="ECO:0000313" key="2">
    <source>
        <dbReference type="Proteomes" id="UP001054902"/>
    </source>
</evidence>